<dbReference type="InterPro" id="IPR051046">
    <property type="entry name" value="MurCDEF_CellWall_CoF430Synth"/>
</dbReference>
<evidence type="ECO:0000256" key="2">
    <source>
        <dbReference type="ARBA" id="ARBA00022741"/>
    </source>
</evidence>
<proteinExistence type="predicted"/>
<reference evidence="4" key="1">
    <citation type="submission" date="2016-10" db="EMBL/GenBank/DDBJ databases">
        <authorList>
            <person name="de Groot N.N."/>
        </authorList>
    </citation>
    <scope>NUCLEOTIDE SEQUENCE</scope>
</reference>
<dbReference type="AlphaFoldDB" id="A0A1W1C186"/>
<dbReference type="GO" id="GO:0047480">
    <property type="term" value="F:UDP-N-acetylmuramoyl-tripeptide-D-alanyl-D-alanine ligase activity"/>
    <property type="evidence" value="ECO:0007669"/>
    <property type="project" value="UniProtKB-EC"/>
</dbReference>
<dbReference type="GO" id="GO:0005524">
    <property type="term" value="F:ATP binding"/>
    <property type="evidence" value="ECO:0007669"/>
    <property type="project" value="UniProtKB-KW"/>
</dbReference>
<keyword evidence="2" id="KW-0547">Nucleotide-binding</keyword>
<dbReference type="SUPFAM" id="SSF53244">
    <property type="entry name" value="MurD-like peptide ligases, peptide-binding domain"/>
    <property type="match status" value="1"/>
</dbReference>
<dbReference type="InterPro" id="IPR036615">
    <property type="entry name" value="Mur_ligase_C_dom_sf"/>
</dbReference>
<keyword evidence="1 4" id="KW-0436">Ligase</keyword>
<dbReference type="PANTHER" id="PTHR43024">
    <property type="entry name" value="UDP-N-ACETYLMURAMOYL-TRIPEPTIDE--D-ALANYL-D-ALANINE LIGASE"/>
    <property type="match status" value="1"/>
</dbReference>
<dbReference type="Gene3D" id="3.90.190.20">
    <property type="entry name" value="Mur ligase, C-terminal domain"/>
    <property type="match status" value="1"/>
</dbReference>
<gene>
    <name evidence="4" type="ORF">MNB_SV-8-855</name>
</gene>
<accession>A0A1W1C186</accession>
<dbReference type="SUPFAM" id="SSF53623">
    <property type="entry name" value="MurD-like peptide ligases, catalytic domain"/>
    <property type="match status" value="1"/>
</dbReference>
<evidence type="ECO:0000256" key="1">
    <source>
        <dbReference type="ARBA" id="ARBA00022598"/>
    </source>
</evidence>
<dbReference type="PANTHER" id="PTHR43024:SF1">
    <property type="entry name" value="UDP-N-ACETYLMURAMOYL-TRIPEPTIDE--D-ALANYL-D-ALANINE LIGASE"/>
    <property type="match status" value="1"/>
</dbReference>
<dbReference type="InterPro" id="IPR036565">
    <property type="entry name" value="Mur-like_cat_sf"/>
</dbReference>
<sequence>MDIRSGLLPAPEFVIEDVEATLDATSFTLNGVCYSANILGAFNAMNLAAAVLVAKELGLRDEEIQKQLSTLKPVDHRLQRIDAGGKVILDDSFNGNIDGMMASFDLASTYEGRKVVITPGLVEVDDTLNVQVAQKANEVFDVVIVTGDLNYAIFKEHVDAEKLVKLATKGEMESMLVEQTRAGDLILFANDAPSFV</sequence>
<protein>
    <submittedName>
        <fullName evidence="4">UDP-N-acetylmuramoylalanyl-D-glutamyl-2,6-diaminopimelate--D-alanyl-D-alanine ligase</fullName>
        <ecNumber evidence="4">6.3.2.10</ecNumber>
    </submittedName>
</protein>
<evidence type="ECO:0000256" key="3">
    <source>
        <dbReference type="ARBA" id="ARBA00022840"/>
    </source>
</evidence>
<name>A0A1W1C186_9ZZZZ</name>
<dbReference type="Gene3D" id="3.40.1190.10">
    <property type="entry name" value="Mur-like, catalytic domain"/>
    <property type="match status" value="1"/>
</dbReference>
<evidence type="ECO:0000313" key="4">
    <source>
        <dbReference type="EMBL" id="SFV59472.1"/>
    </source>
</evidence>
<keyword evidence="3" id="KW-0067">ATP-binding</keyword>
<dbReference type="EMBL" id="FPHD01000050">
    <property type="protein sequence ID" value="SFV59472.1"/>
    <property type="molecule type" value="Genomic_DNA"/>
</dbReference>
<organism evidence="4">
    <name type="scientific">hydrothermal vent metagenome</name>
    <dbReference type="NCBI Taxonomy" id="652676"/>
    <lineage>
        <taxon>unclassified sequences</taxon>
        <taxon>metagenomes</taxon>
        <taxon>ecological metagenomes</taxon>
    </lineage>
</organism>
<dbReference type="EC" id="6.3.2.10" evidence="4"/>